<sequence length="73" mass="8571">MEIRQFCLLHEVVSLKKDILDLVITIQNEKENSFSRNDIIKDLIERVRDCSAIEEMCYQEEAILPSPKVGQYE</sequence>
<gene>
    <name evidence="1" type="ORF">J42TS3_42360</name>
</gene>
<comment type="caution">
    <text evidence="1">The sequence shown here is derived from an EMBL/GenBank/DDBJ whole genome shotgun (WGS) entry which is preliminary data.</text>
</comment>
<evidence type="ECO:0000313" key="1">
    <source>
        <dbReference type="EMBL" id="GIP55201.1"/>
    </source>
</evidence>
<accession>A0ABQ4MGT7</accession>
<keyword evidence="2" id="KW-1185">Reference proteome</keyword>
<protein>
    <submittedName>
        <fullName evidence="1">Uncharacterized protein</fullName>
    </submittedName>
</protein>
<dbReference type="EMBL" id="BOSL01000016">
    <property type="protein sequence ID" value="GIP55201.1"/>
    <property type="molecule type" value="Genomic_DNA"/>
</dbReference>
<proteinExistence type="predicted"/>
<name>A0ABQ4MGT7_9BACL</name>
<reference evidence="1 2" key="1">
    <citation type="submission" date="2021-03" db="EMBL/GenBank/DDBJ databases">
        <title>Antimicrobial resistance genes in bacteria isolated from Japanese honey, and their potential for conferring macrolide and lincosamide resistance in the American foulbrood pathogen Paenibacillus larvae.</title>
        <authorList>
            <person name="Okamoto M."/>
            <person name="Kumagai M."/>
            <person name="Kanamori H."/>
            <person name="Takamatsu D."/>
        </authorList>
    </citation>
    <scope>NUCLEOTIDE SEQUENCE [LARGE SCALE GENOMIC DNA]</scope>
    <source>
        <strain evidence="1 2">J42TS3</strain>
    </source>
</reference>
<dbReference type="Proteomes" id="UP000679992">
    <property type="component" value="Unassembled WGS sequence"/>
</dbReference>
<evidence type="ECO:0000313" key="2">
    <source>
        <dbReference type="Proteomes" id="UP000679992"/>
    </source>
</evidence>
<organism evidence="1 2">
    <name type="scientific">Paenibacillus vini</name>
    <dbReference type="NCBI Taxonomy" id="1476024"/>
    <lineage>
        <taxon>Bacteria</taxon>
        <taxon>Bacillati</taxon>
        <taxon>Bacillota</taxon>
        <taxon>Bacilli</taxon>
        <taxon>Bacillales</taxon>
        <taxon>Paenibacillaceae</taxon>
        <taxon>Paenibacillus</taxon>
    </lineage>
</organism>